<dbReference type="InterPro" id="IPR036388">
    <property type="entry name" value="WH-like_DNA-bd_sf"/>
</dbReference>
<dbReference type="AlphaFoldDB" id="F4H455"/>
<dbReference type="PANTHER" id="PTHR33164">
    <property type="entry name" value="TRANSCRIPTIONAL REGULATOR, MARR FAMILY"/>
    <property type="match status" value="1"/>
</dbReference>
<dbReference type="GO" id="GO:0003700">
    <property type="term" value="F:DNA-binding transcription factor activity"/>
    <property type="evidence" value="ECO:0007669"/>
    <property type="project" value="InterPro"/>
</dbReference>
<dbReference type="PANTHER" id="PTHR33164:SF43">
    <property type="entry name" value="HTH-TYPE TRANSCRIPTIONAL REPRESSOR YETL"/>
    <property type="match status" value="1"/>
</dbReference>
<dbReference type="SMART" id="SM00347">
    <property type="entry name" value="HTH_MARR"/>
    <property type="match status" value="1"/>
</dbReference>
<dbReference type="GO" id="GO:0006950">
    <property type="term" value="P:response to stress"/>
    <property type="evidence" value="ECO:0007669"/>
    <property type="project" value="TreeGrafter"/>
</dbReference>
<dbReference type="SUPFAM" id="SSF46785">
    <property type="entry name" value="Winged helix' DNA-binding domain"/>
    <property type="match status" value="1"/>
</dbReference>
<dbReference type="InterPro" id="IPR036390">
    <property type="entry name" value="WH_DNA-bd_sf"/>
</dbReference>
<dbReference type="PROSITE" id="PS50995">
    <property type="entry name" value="HTH_MARR_2"/>
    <property type="match status" value="1"/>
</dbReference>
<evidence type="ECO:0000313" key="2">
    <source>
        <dbReference type="EMBL" id="AEE45407.1"/>
    </source>
</evidence>
<accession>F4H455</accession>
<dbReference type="EMBL" id="CP002666">
    <property type="protein sequence ID" value="AEE45407.1"/>
    <property type="molecule type" value="Genomic_DNA"/>
</dbReference>
<sequence length="163" mass="17847">MVEGTAGATGTREATTREAAEAWESLFRAQVALMRRFQRDDVWDPLTIREYDVLFTLSRCPGLTARIKELGEGSLLTQPSLSRMVERLEAAGLVSRGPVVGDARGVAVTLTPEGQRVQRDIGRRHVRSIRRLVGGALDAEELAALRLLTDKLRAAQADIPDPS</sequence>
<dbReference type="HOGENOM" id="CLU_083287_2_5_11"/>
<dbReference type="Gene3D" id="1.10.10.10">
    <property type="entry name" value="Winged helix-like DNA-binding domain superfamily/Winged helix DNA-binding domain"/>
    <property type="match status" value="1"/>
</dbReference>
<dbReference type="Proteomes" id="UP000008460">
    <property type="component" value="Chromosome"/>
</dbReference>
<keyword evidence="3" id="KW-1185">Reference proteome</keyword>
<dbReference type="eggNOG" id="COG1846">
    <property type="taxonomic scope" value="Bacteria"/>
</dbReference>
<dbReference type="InterPro" id="IPR000835">
    <property type="entry name" value="HTH_MarR-typ"/>
</dbReference>
<feature type="domain" description="HTH marR-type" evidence="1">
    <location>
        <begin position="19"/>
        <end position="154"/>
    </location>
</feature>
<evidence type="ECO:0000259" key="1">
    <source>
        <dbReference type="PROSITE" id="PS50995"/>
    </source>
</evidence>
<dbReference type="KEGG" id="cfi:Celf_1272"/>
<organism evidence="2 3">
    <name type="scientific">Cellulomonas fimi (strain ATCC 484 / DSM 20113 / JCM 1341 / CCUG 24087 / LMG 16345 / NBRC 15513 / NCIMB 8980 / NCTC 7547 / NRS-133)</name>
    <dbReference type="NCBI Taxonomy" id="590998"/>
    <lineage>
        <taxon>Bacteria</taxon>
        <taxon>Bacillati</taxon>
        <taxon>Actinomycetota</taxon>
        <taxon>Actinomycetes</taxon>
        <taxon>Micrococcales</taxon>
        <taxon>Cellulomonadaceae</taxon>
        <taxon>Cellulomonas</taxon>
    </lineage>
</organism>
<dbReference type="InterPro" id="IPR039422">
    <property type="entry name" value="MarR/SlyA-like"/>
</dbReference>
<protein>
    <submittedName>
        <fullName evidence="2">Regulatory protein MarR</fullName>
    </submittedName>
</protein>
<gene>
    <name evidence="2" type="ordered locus">Celf_1272</name>
</gene>
<dbReference type="RefSeq" id="WP_013770433.1">
    <property type="nucleotide sequence ID" value="NC_015514.1"/>
</dbReference>
<dbReference type="Pfam" id="PF12802">
    <property type="entry name" value="MarR_2"/>
    <property type="match status" value="1"/>
</dbReference>
<dbReference type="STRING" id="590998.Celf_1272"/>
<name>F4H455_CELFA</name>
<evidence type="ECO:0000313" key="3">
    <source>
        <dbReference type="Proteomes" id="UP000008460"/>
    </source>
</evidence>
<dbReference type="PRINTS" id="PR00598">
    <property type="entry name" value="HTHMARR"/>
</dbReference>
<reference evidence="2 3" key="1">
    <citation type="submission" date="2011-04" db="EMBL/GenBank/DDBJ databases">
        <title>Complete sequence of Cellulomonas fimi ATCC 484.</title>
        <authorList>
            <consortium name="US DOE Joint Genome Institute"/>
            <person name="Lucas S."/>
            <person name="Han J."/>
            <person name="Lapidus A."/>
            <person name="Cheng J.-F."/>
            <person name="Goodwin L."/>
            <person name="Pitluck S."/>
            <person name="Peters L."/>
            <person name="Chertkov O."/>
            <person name="Detter J.C."/>
            <person name="Han C."/>
            <person name="Tapia R."/>
            <person name="Land M."/>
            <person name="Hauser L."/>
            <person name="Kyrpides N."/>
            <person name="Ivanova N."/>
            <person name="Ovchinnikova G."/>
            <person name="Pagani I."/>
            <person name="Mead D."/>
            <person name="Brumm P."/>
            <person name="Woyke T."/>
        </authorList>
    </citation>
    <scope>NUCLEOTIDE SEQUENCE [LARGE SCALE GENOMIC DNA]</scope>
    <source>
        <strain evidence="3">ATCC 484 / DSM 20113 / JCM 1341 / NBRC 15513 / NCIMB 8980 / NCTC 7547</strain>
    </source>
</reference>
<proteinExistence type="predicted"/>